<dbReference type="PANTHER" id="PTHR45749:SF35">
    <property type="entry name" value="AC-LIKE TRANSPOSASE-RELATED"/>
    <property type="match status" value="1"/>
</dbReference>
<feature type="compositionally biased region" description="Basic and acidic residues" evidence="1">
    <location>
        <begin position="47"/>
        <end position="61"/>
    </location>
</feature>
<dbReference type="AlphaFoldDB" id="A0A3N0ZA14"/>
<organism evidence="2 3">
    <name type="scientific">Anabarilius grahami</name>
    <name type="common">Kanglang fish</name>
    <name type="synonym">Barilius grahami</name>
    <dbReference type="NCBI Taxonomy" id="495550"/>
    <lineage>
        <taxon>Eukaryota</taxon>
        <taxon>Metazoa</taxon>
        <taxon>Chordata</taxon>
        <taxon>Craniata</taxon>
        <taxon>Vertebrata</taxon>
        <taxon>Euteleostomi</taxon>
        <taxon>Actinopterygii</taxon>
        <taxon>Neopterygii</taxon>
        <taxon>Teleostei</taxon>
        <taxon>Ostariophysi</taxon>
        <taxon>Cypriniformes</taxon>
        <taxon>Xenocyprididae</taxon>
        <taxon>Xenocypridinae</taxon>
        <taxon>Xenocypridinae incertae sedis</taxon>
        <taxon>Anabarilius</taxon>
    </lineage>
</organism>
<protein>
    <submittedName>
        <fullName evidence="2">Uncharacterized protein</fullName>
    </submittedName>
</protein>
<accession>A0A3N0ZA14</accession>
<dbReference type="EMBL" id="RJVU01001269">
    <property type="protein sequence ID" value="ROL55266.1"/>
    <property type="molecule type" value="Genomic_DNA"/>
</dbReference>
<evidence type="ECO:0000313" key="2">
    <source>
        <dbReference type="EMBL" id="ROL55266.1"/>
    </source>
</evidence>
<comment type="caution">
    <text evidence="2">The sequence shown here is derived from an EMBL/GenBank/DDBJ whole genome shotgun (WGS) entry which is preliminary data.</text>
</comment>
<keyword evidence="3" id="KW-1185">Reference proteome</keyword>
<feature type="region of interest" description="Disordered" evidence="1">
    <location>
        <begin position="1"/>
        <end position="61"/>
    </location>
</feature>
<gene>
    <name evidence="2" type="ORF">DPX16_2878</name>
</gene>
<dbReference type="OrthoDB" id="1739706at2759"/>
<proteinExistence type="predicted"/>
<evidence type="ECO:0000256" key="1">
    <source>
        <dbReference type="SAM" id="MobiDB-lite"/>
    </source>
</evidence>
<sequence length="164" mass="18490">MRLAMASSKDETSDDISADRDGKPLTTEEELEKNVEKGGEDEVEENVEQRGEEEREVEMEQRASKYFAVELDCTPDISKQEQASVIIRYVHTDDNKNATINESFVGFTVVKDTTEITYVSKAMQAVNISIDTAIRMIDSLKEFLLKYRVEGFTKCLAAYPSNTG</sequence>
<evidence type="ECO:0000313" key="3">
    <source>
        <dbReference type="Proteomes" id="UP000281406"/>
    </source>
</evidence>
<dbReference type="Proteomes" id="UP000281406">
    <property type="component" value="Unassembled WGS sequence"/>
</dbReference>
<reference evidence="2 3" key="1">
    <citation type="submission" date="2018-10" db="EMBL/GenBank/DDBJ databases">
        <title>Genome assembly for a Yunnan-Guizhou Plateau 3E fish, Anabarilius grahami (Regan), and its evolutionary and genetic applications.</title>
        <authorList>
            <person name="Jiang W."/>
        </authorList>
    </citation>
    <scope>NUCLEOTIDE SEQUENCE [LARGE SCALE GENOMIC DNA]</scope>
    <source>
        <strain evidence="2">AG-KIZ</strain>
        <tissue evidence="2">Muscle</tissue>
    </source>
</reference>
<dbReference type="PANTHER" id="PTHR45749">
    <property type="match status" value="1"/>
</dbReference>
<name>A0A3N0ZA14_ANAGA</name>